<dbReference type="EMBL" id="JANCPR020000038">
    <property type="protein sequence ID" value="MDJ1136291.1"/>
    <property type="molecule type" value="Genomic_DNA"/>
</dbReference>
<name>A0ABT7A4S2_9ACTN</name>
<accession>A0ABT7A4S2</accession>
<evidence type="ECO:0000313" key="1">
    <source>
        <dbReference type="EMBL" id="MDJ1136291.1"/>
    </source>
</evidence>
<proteinExistence type="predicted"/>
<comment type="caution">
    <text evidence="1">The sequence shown here is derived from an EMBL/GenBank/DDBJ whole genome shotgun (WGS) entry which is preliminary data.</text>
</comment>
<dbReference type="Proteomes" id="UP001214441">
    <property type="component" value="Unassembled WGS sequence"/>
</dbReference>
<protein>
    <submittedName>
        <fullName evidence="1">Uncharacterized protein</fullName>
    </submittedName>
</protein>
<gene>
    <name evidence="1" type="ORF">NMN56_030960</name>
</gene>
<keyword evidence="2" id="KW-1185">Reference proteome</keyword>
<dbReference type="RefSeq" id="WP_274047030.1">
    <property type="nucleotide sequence ID" value="NZ_JANCPR020000038.1"/>
</dbReference>
<sequence length="170" mass="18345">MSNIQGDEIRGRLSAGRYTTGGALAVPAWTLETLNESSANAVALAYGGETLRQGEHEFHTTLPQAQIPIAHAEVELGAELDAWGREVSRIVFRLVRAPALGYFALASSSEEFASSLKSAAEMESRERRGMTLDLRVRRMATRSGMQVMYAWPIARVGVGETCGTGFGLIA</sequence>
<evidence type="ECO:0000313" key="2">
    <source>
        <dbReference type="Proteomes" id="UP001214441"/>
    </source>
</evidence>
<reference evidence="1 2" key="1">
    <citation type="submission" date="2023-05" db="EMBL/GenBank/DDBJ databases">
        <title>Streptantibioticus silvisoli sp. nov., acidotolerant actinomycetes 1 from pine litter.</title>
        <authorList>
            <person name="Swiecimska M."/>
            <person name="Golinska P."/>
            <person name="Sangal V."/>
            <person name="Wachnowicz B."/>
            <person name="Goodfellow M."/>
        </authorList>
    </citation>
    <scope>NUCLEOTIDE SEQUENCE [LARGE SCALE GENOMIC DNA]</scope>
    <source>
        <strain evidence="1 2">DSM 42109</strain>
    </source>
</reference>
<organism evidence="1 2">
    <name type="scientific">Streptomyces iconiensis</name>
    <dbReference type="NCBI Taxonomy" id="1384038"/>
    <lineage>
        <taxon>Bacteria</taxon>
        <taxon>Bacillati</taxon>
        <taxon>Actinomycetota</taxon>
        <taxon>Actinomycetes</taxon>
        <taxon>Kitasatosporales</taxon>
        <taxon>Streptomycetaceae</taxon>
        <taxon>Streptomyces</taxon>
    </lineage>
</organism>